<organism evidence="5 6">
    <name type="scientific">Acidianus brierleyi</name>
    <dbReference type="NCBI Taxonomy" id="41673"/>
    <lineage>
        <taxon>Archaea</taxon>
        <taxon>Thermoproteota</taxon>
        <taxon>Thermoprotei</taxon>
        <taxon>Sulfolobales</taxon>
        <taxon>Sulfolobaceae</taxon>
        <taxon>Acidianus</taxon>
    </lineage>
</organism>
<name>A0A2U9IGK9_9CREN</name>
<dbReference type="Gene3D" id="3.40.1280.30">
    <property type="match status" value="1"/>
</dbReference>
<dbReference type="AlphaFoldDB" id="A0A2U9IGK9"/>
<dbReference type="InterPro" id="IPR016742">
    <property type="entry name" value="tRNA_m1G_mtfrase_arc"/>
</dbReference>
<evidence type="ECO:0000313" key="5">
    <source>
        <dbReference type="EMBL" id="AWR95192.1"/>
    </source>
</evidence>
<dbReference type="OrthoDB" id="14987at2157"/>
<dbReference type="InterPro" id="IPR053623">
    <property type="entry name" value="TRM10_methyltransferase"/>
</dbReference>
<dbReference type="InterPro" id="IPR028564">
    <property type="entry name" value="MT_TRM10-typ"/>
</dbReference>
<sequence>MILGKILAKNLLDQGINSIYYNANKRPFLQKIAVDILLKDLGIVKGDFYGFLADEECGIKILKGKGKEKSNFSLAKNGKDILDNFPKTPLFIIDMGFWDKHSEKEKKKLILQLLLSISTIRKHLWDYNISVEHPPPNLHEKLGIQNKIRYKASPIGKTIVLNPYGDVVADESIIRNTDTFIIGGILDNTGWKNATTELSEKFHYNYPQVRIELKGSRVGVPDRINKIVNIILDVIEGKSLEDSIIENQSNADKYLRLLRDGESNLEEGARWLKANEKVIKMAKKVFQSNSA</sequence>
<dbReference type="KEGG" id="abri:DFR85_11875"/>
<keyword evidence="1 5" id="KW-0489">Methyltransferase</keyword>
<dbReference type="EMBL" id="CP029289">
    <property type="protein sequence ID" value="AWR95192.1"/>
    <property type="molecule type" value="Genomic_DNA"/>
</dbReference>
<dbReference type="GeneID" id="36832865"/>
<dbReference type="Proteomes" id="UP000248044">
    <property type="component" value="Chromosome"/>
</dbReference>
<proteinExistence type="predicted"/>
<evidence type="ECO:0000256" key="2">
    <source>
        <dbReference type="ARBA" id="ARBA00022679"/>
    </source>
</evidence>
<keyword evidence="6" id="KW-1185">Reference proteome</keyword>
<dbReference type="InterPro" id="IPR038459">
    <property type="entry name" value="MT_TRM10-typ_sf"/>
</dbReference>
<evidence type="ECO:0000256" key="3">
    <source>
        <dbReference type="ARBA" id="ARBA00022691"/>
    </source>
</evidence>
<dbReference type="RefSeq" id="WP_110271073.1">
    <property type="nucleotide sequence ID" value="NZ_CP029289.2"/>
</dbReference>
<evidence type="ECO:0000256" key="1">
    <source>
        <dbReference type="ARBA" id="ARBA00022603"/>
    </source>
</evidence>
<dbReference type="PROSITE" id="PS51675">
    <property type="entry name" value="SAM_MT_TRM10"/>
    <property type="match status" value="1"/>
</dbReference>
<dbReference type="GO" id="GO:0008175">
    <property type="term" value="F:tRNA methyltransferase activity"/>
    <property type="evidence" value="ECO:0007669"/>
    <property type="project" value="InterPro"/>
</dbReference>
<evidence type="ECO:0000259" key="4">
    <source>
        <dbReference type="PROSITE" id="PS51675"/>
    </source>
</evidence>
<dbReference type="GO" id="GO:0030488">
    <property type="term" value="P:tRNA methylation"/>
    <property type="evidence" value="ECO:0007669"/>
    <property type="project" value="InterPro"/>
</dbReference>
<keyword evidence="3" id="KW-0949">S-adenosyl-L-methionine</keyword>
<accession>A0A2U9IGK9</accession>
<dbReference type="PIRSF" id="PIRSF018978">
    <property type="entry name" value="tRNA_m1G_mtfrase_arc_prd"/>
    <property type="match status" value="1"/>
</dbReference>
<feature type="domain" description="SAM-dependent MTase TRM10-type" evidence="4">
    <location>
        <begin position="77"/>
        <end position="257"/>
    </location>
</feature>
<gene>
    <name evidence="5" type="ORF">DFR85_11875</name>
</gene>
<protein>
    <submittedName>
        <fullName evidence="5">tRNA (Guanine-N1)-methyltransferase</fullName>
    </submittedName>
</protein>
<keyword evidence="2 5" id="KW-0808">Transferase</keyword>
<evidence type="ECO:0000313" key="6">
    <source>
        <dbReference type="Proteomes" id="UP000248044"/>
    </source>
</evidence>
<reference evidence="5 6" key="1">
    <citation type="submission" date="2018-05" db="EMBL/GenBank/DDBJ databases">
        <title>Complete Genome Sequences of Extremely Thermoacidophilic, Metal-Mobilizing Type-Strain Members of the Archaeal Family Sulfolobaceae: Acidianus brierleyi DSM-1651T, Acidianus sulfidivorans DSM-18786T, Metallosphaera hakonensis DSM-7519T, and Metallosphaera prunae DSM-10039T.</title>
        <authorList>
            <person name="Counts J.A."/>
            <person name="Kelly R.M."/>
        </authorList>
    </citation>
    <scope>NUCLEOTIDE SEQUENCE [LARGE SCALE GENOMIC DNA]</scope>
    <source>
        <strain evidence="5 6">DSM 1651</strain>
    </source>
</reference>
<dbReference type="NCBIfam" id="NF041071">
    <property type="entry name" value="Trm10_mtase_Thprot"/>
    <property type="match status" value="1"/>
</dbReference>